<dbReference type="AlphaFoldDB" id="A0A0J5P4N8"/>
<accession>A0A0J5P4N8</accession>
<dbReference type="PATRIC" id="fig|67855.3.peg.2241"/>
<name>A0A0J5P4N8_9PAST</name>
<organism evidence="1 2">
    <name type="scientific">Muribacter muris</name>
    <dbReference type="NCBI Taxonomy" id="67855"/>
    <lineage>
        <taxon>Bacteria</taxon>
        <taxon>Pseudomonadati</taxon>
        <taxon>Pseudomonadota</taxon>
        <taxon>Gammaproteobacteria</taxon>
        <taxon>Pasteurellales</taxon>
        <taxon>Pasteurellaceae</taxon>
        <taxon>Muribacter</taxon>
    </lineage>
</organism>
<dbReference type="EMBL" id="JWIZ01000079">
    <property type="protein sequence ID" value="KMK50660.1"/>
    <property type="molecule type" value="Genomic_DNA"/>
</dbReference>
<keyword evidence="2" id="KW-1185">Reference proteome</keyword>
<dbReference type="RefSeq" id="WP_047977745.1">
    <property type="nucleotide sequence ID" value="NZ_JWIZ01000079.1"/>
</dbReference>
<proteinExistence type="predicted"/>
<protein>
    <submittedName>
        <fullName evidence="1">Uncharacterized protein</fullName>
    </submittedName>
</protein>
<dbReference type="Proteomes" id="UP000036270">
    <property type="component" value="Unassembled WGS sequence"/>
</dbReference>
<evidence type="ECO:0000313" key="1">
    <source>
        <dbReference type="EMBL" id="KMK50660.1"/>
    </source>
</evidence>
<sequence>MLITYAKPMLVVHQPLVLVNNAQAIEKPLRKVPKLSNEEIAVFSQIERKAGAMTIDDLMKAMGIK</sequence>
<gene>
    <name evidence="1" type="ORF">RO21_10560</name>
</gene>
<evidence type="ECO:0000313" key="2">
    <source>
        <dbReference type="Proteomes" id="UP000036270"/>
    </source>
</evidence>
<comment type="caution">
    <text evidence="1">The sequence shown here is derived from an EMBL/GenBank/DDBJ whole genome shotgun (WGS) entry which is preliminary data.</text>
</comment>
<dbReference type="STRING" id="67855.RO21_10560"/>
<reference evidence="1 2" key="1">
    <citation type="submission" date="2014-12" db="EMBL/GenBank/DDBJ databases">
        <title>Reclassification of Actinobacillus muris as Muribacter muris.</title>
        <authorList>
            <person name="Christensen H."/>
            <person name="Nicklas W."/>
            <person name="Bisgaard M."/>
        </authorList>
    </citation>
    <scope>NUCLEOTIDE SEQUENCE [LARGE SCALE GENOMIC DNA]</scope>
    <source>
        <strain evidence="1 2">Ackerman80-443D</strain>
    </source>
</reference>